<accession>A0A6B2NTC4</accession>
<gene>
    <name evidence="1" type="ORF">G0P99_13475</name>
</gene>
<dbReference type="EMBL" id="JAAGOX010000022">
    <property type="protein sequence ID" value="NDW45973.1"/>
    <property type="molecule type" value="Genomic_DNA"/>
</dbReference>
<dbReference type="SUPFAM" id="SSF159275">
    <property type="entry name" value="PA1994-like"/>
    <property type="match status" value="1"/>
</dbReference>
<organism evidence="1">
    <name type="scientific">Ruegeria sp. PrR005</name>
    <dbReference type="NCBI Taxonomy" id="2706882"/>
    <lineage>
        <taxon>Bacteria</taxon>
        <taxon>Pseudomonadati</taxon>
        <taxon>Pseudomonadota</taxon>
        <taxon>Alphaproteobacteria</taxon>
        <taxon>Rhodobacterales</taxon>
        <taxon>Roseobacteraceae</taxon>
        <taxon>Ruegeria</taxon>
    </lineage>
</organism>
<dbReference type="InterPro" id="IPR009467">
    <property type="entry name" value="Glycolipid-bd_prot_put"/>
</dbReference>
<sequence>MTDKREIAVAHWRRLDCEGSDRCTLWQAAQGWMLLGHAHWRIEDEDTVLSYDIRCGSDGHSLSADVAGEKAGRRIELRLLRSAHGWLLNDVMQPGTSDCTDLDLSFTPATNLLPLRRLGSDCNGEMQIPAAWLKPDLGSIARLDQVYTRLDDRRVRYTSPGFSAELEVHGSGFVTGYPGLWHGWVDGA</sequence>
<evidence type="ECO:0000313" key="1">
    <source>
        <dbReference type="EMBL" id="NDW45973.1"/>
    </source>
</evidence>
<dbReference type="AlphaFoldDB" id="A0A6B2NTC4"/>
<dbReference type="Pfam" id="PF06475">
    <property type="entry name" value="Glycolipid_bind"/>
    <property type="match status" value="1"/>
</dbReference>
<reference evidence="1" key="1">
    <citation type="submission" date="2020-02" db="EMBL/GenBank/DDBJ databases">
        <title>Delineation of the pyrene-degrading pathway in Roseobacter clade bacteria by genomic analysis.</title>
        <authorList>
            <person name="Zhou H."/>
            <person name="Wang H."/>
        </authorList>
    </citation>
    <scope>NUCLEOTIDE SEQUENCE</scope>
    <source>
        <strain evidence="1">PrR005</strain>
    </source>
</reference>
<protein>
    <submittedName>
        <fullName evidence="1">Putative glycolipid-binding domain-containing protein</fullName>
    </submittedName>
</protein>
<comment type="caution">
    <text evidence="1">The sequence shown here is derived from an EMBL/GenBank/DDBJ whole genome shotgun (WGS) entry which is preliminary data.</text>
</comment>
<proteinExistence type="predicted"/>
<name>A0A6B2NTC4_9RHOB</name>
<dbReference type="RefSeq" id="WP_164130634.1">
    <property type="nucleotide sequence ID" value="NZ_JAAGOX010000022.1"/>
</dbReference>